<feature type="non-terminal residue" evidence="1">
    <location>
        <position position="23"/>
    </location>
</feature>
<protein>
    <submittedName>
        <fullName evidence="1">Uncharacterized protein</fullName>
    </submittedName>
</protein>
<dbReference type="AlphaFoldDB" id="A0A382D6W5"/>
<dbReference type="EMBL" id="UINC01037650">
    <property type="protein sequence ID" value="SVB33451.1"/>
    <property type="molecule type" value="Genomic_DNA"/>
</dbReference>
<evidence type="ECO:0000313" key="1">
    <source>
        <dbReference type="EMBL" id="SVB33451.1"/>
    </source>
</evidence>
<feature type="non-terminal residue" evidence="1">
    <location>
        <position position="1"/>
    </location>
</feature>
<gene>
    <name evidence="1" type="ORF">METZ01_LOCUS186305</name>
</gene>
<sequence>KIECYLGHLLIMINCRLLRVYIL</sequence>
<name>A0A382D6W5_9ZZZZ</name>
<accession>A0A382D6W5</accession>
<reference evidence="1" key="1">
    <citation type="submission" date="2018-05" db="EMBL/GenBank/DDBJ databases">
        <authorList>
            <person name="Lanie J.A."/>
            <person name="Ng W.-L."/>
            <person name="Kazmierczak K.M."/>
            <person name="Andrzejewski T.M."/>
            <person name="Davidsen T.M."/>
            <person name="Wayne K.J."/>
            <person name="Tettelin H."/>
            <person name="Glass J.I."/>
            <person name="Rusch D."/>
            <person name="Podicherti R."/>
            <person name="Tsui H.-C.T."/>
            <person name="Winkler M.E."/>
        </authorList>
    </citation>
    <scope>NUCLEOTIDE SEQUENCE</scope>
</reference>
<organism evidence="1">
    <name type="scientific">marine metagenome</name>
    <dbReference type="NCBI Taxonomy" id="408172"/>
    <lineage>
        <taxon>unclassified sequences</taxon>
        <taxon>metagenomes</taxon>
        <taxon>ecological metagenomes</taxon>
    </lineage>
</organism>
<proteinExistence type="predicted"/>